<feature type="domain" description="Tail specific protease" evidence="2">
    <location>
        <begin position="239"/>
        <end position="437"/>
    </location>
</feature>
<dbReference type="PANTHER" id="PTHR11261:SF3">
    <property type="entry name" value="RETINOL-BINDING PROTEIN 3"/>
    <property type="match status" value="1"/>
</dbReference>
<feature type="signal peptide" evidence="1">
    <location>
        <begin position="1"/>
        <end position="19"/>
    </location>
</feature>
<sequence>MTAAAVLATAVATVPPAFAEPVTTAGAVARGTLDGVWKSDGYGMVLAIEDGRLRLYQTTSISCLPAGTMKRRGPARGGTVAFGGSGLPTLTLRADGRDRARARYTGALTPLGLLRLRALPEQCSKPTPKDPVTTFDVFWTTFAENYLDFGAKGVDWRAVRDRYRPRVNANTSDERLFEILTAMIKPLGDAHTGVSWDDEHFYFGGRPGTRAHEPLAELRARVDKAVARNLGAPLRTWANGEVGYADLPDGLGYLRVTGMAGYTKGAGGLAADRAELDRALDAVFTASRVRDLRGLIVDVRYNTGGYDDLGLRIASRLTGRPYTAYTKRARNHPADPARFTRPGTITVKPARAPIYTGPVAVLTGDLTVSAGETFVMGLMERGPEPLRIGVETQGAFSDILSRTLPNGWQFGLSNEDYRTRAGRTFEGAGIPPHVRTPVFTDEELDSGRDSALDEARARLKAAGTDASTAIGTGKGAAAR</sequence>
<keyword evidence="4" id="KW-1185">Reference proteome</keyword>
<dbReference type="AlphaFoldDB" id="A0A9W6IAJ0"/>
<dbReference type="Gene3D" id="3.30.750.44">
    <property type="match status" value="1"/>
</dbReference>
<feature type="chain" id="PRO_5040956785" evidence="1">
    <location>
        <begin position="20"/>
        <end position="479"/>
    </location>
</feature>
<dbReference type="Gene3D" id="3.90.226.10">
    <property type="entry name" value="2-enoyl-CoA Hydratase, Chain A, domain 1"/>
    <property type="match status" value="1"/>
</dbReference>
<gene>
    <name evidence="3" type="ORF">GCM10017600_82240</name>
</gene>
<dbReference type="CDD" id="cd07563">
    <property type="entry name" value="Peptidase_S41_IRBP"/>
    <property type="match status" value="1"/>
</dbReference>
<dbReference type="InterPro" id="IPR028204">
    <property type="entry name" value="Tricorn_C1"/>
</dbReference>
<dbReference type="Proteomes" id="UP001143474">
    <property type="component" value="Unassembled WGS sequence"/>
</dbReference>
<dbReference type="EMBL" id="BSEV01000037">
    <property type="protein sequence ID" value="GLK14812.1"/>
    <property type="molecule type" value="Genomic_DNA"/>
</dbReference>
<protein>
    <submittedName>
        <fullName evidence="3">Peptidase</fullName>
    </submittedName>
</protein>
<keyword evidence="1" id="KW-0732">Signal</keyword>
<evidence type="ECO:0000313" key="3">
    <source>
        <dbReference type="EMBL" id="GLK14812.1"/>
    </source>
</evidence>
<proteinExistence type="predicted"/>
<evidence type="ECO:0000313" key="4">
    <source>
        <dbReference type="Proteomes" id="UP001143474"/>
    </source>
</evidence>
<name>A0A9W6IAJ0_9ACTN</name>
<dbReference type="Pfam" id="PF03572">
    <property type="entry name" value="Peptidase_S41"/>
    <property type="match status" value="1"/>
</dbReference>
<reference evidence="3" key="2">
    <citation type="submission" date="2023-01" db="EMBL/GenBank/DDBJ databases">
        <authorList>
            <person name="Sun Q."/>
            <person name="Evtushenko L."/>
        </authorList>
    </citation>
    <scope>NUCLEOTIDE SEQUENCE</scope>
    <source>
        <strain evidence="3">VKM Ac-2007</strain>
    </source>
</reference>
<dbReference type="InterPro" id="IPR005151">
    <property type="entry name" value="Tail-specific_protease"/>
</dbReference>
<dbReference type="Pfam" id="PF14684">
    <property type="entry name" value="Tricorn_C1"/>
    <property type="match status" value="1"/>
</dbReference>
<dbReference type="GO" id="GO:0006508">
    <property type="term" value="P:proteolysis"/>
    <property type="evidence" value="ECO:0007669"/>
    <property type="project" value="InterPro"/>
</dbReference>
<organism evidence="3 4">
    <name type="scientific">Streptosporangium carneum</name>
    <dbReference type="NCBI Taxonomy" id="47481"/>
    <lineage>
        <taxon>Bacteria</taxon>
        <taxon>Bacillati</taxon>
        <taxon>Actinomycetota</taxon>
        <taxon>Actinomycetes</taxon>
        <taxon>Streptosporangiales</taxon>
        <taxon>Streptosporangiaceae</taxon>
        <taxon>Streptosporangium</taxon>
    </lineage>
</organism>
<comment type="caution">
    <text evidence="3">The sequence shown here is derived from an EMBL/GenBank/DDBJ whole genome shotgun (WGS) entry which is preliminary data.</text>
</comment>
<dbReference type="SUPFAM" id="SSF52096">
    <property type="entry name" value="ClpP/crotonase"/>
    <property type="match status" value="1"/>
</dbReference>
<dbReference type="InterPro" id="IPR029045">
    <property type="entry name" value="ClpP/crotonase-like_dom_sf"/>
</dbReference>
<dbReference type="SMART" id="SM00245">
    <property type="entry name" value="TSPc"/>
    <property type="match status" value="1"/>
</dbReference>
<reference evidence="3" key="1">
    <citation type="journal article" date="2014" name="Int. J. Syst. Evol. Microbiol.">
        <title>Complete genome sequence of Corynebacterium casei LMG S-19264T (=DSM 44701T), isolated from a smear-ripened cheese.</title>
        <authorList>
            <consortium name="US DOE Joint Genome Institute (JGI-PGF)"/>
            <person name="Walter F."/>
            <person name="Albersmeier A."/>
            <person name="Kalinowski J."/>
            <person name="Ruckert C."/>
        </authorList>
    </citation>
    <scope>NUCLEOTIDE SEQUENCE</scope>
    <source>
        <strain evidence="3">VKM Ac-2007</strain>
    </source>
</reference>
<dbReference type="GO" id="GO:0008236">
    <property type="term" value="F:serine-type peptidase activity"/>
    <property type="evidence" value="ECO:0007669"/>
    <property type="project" value="InterPro"/>
</dbReference>
<dbReference type="PANTHER" id="PTHR11261">
    <property type="entry name" value="INTERPHOTORECEPTOR RETINOID-BINDING PROTEIN"/>
    <property type="match status" value="1"/>
</dbReference>
<evidence type="ECO:0000256" key="1">
    <source>
        <dbReference type="SAM" id="SignalP"/>
    </source>
</evidence>
<evidence type="ECO:0000259" key="2">
    <source>
        <dbReference type="SMART" id="SM00245"/>
    </source>
</evidence>
<accession>A0A9W6IAJ0</accession>